<organism evidence="1 2">
    <name type="scientific">Argiope bruennichi</name>
    <name type="common">Wasp spider</name>
    <name type="synonym">Aranea bruennichi</name>
    <dbReference type="NCBI Taxonomy" id="94029"/>
    <lineage>
        <taxon>Eukaryota</taxon>
        <taxon>Metazoa</taxon>
        <taxon>Ecdysozoa</taxon>
        <taxon>Arthropoda</taxon>
        <taxon>Chelicerata</taxon>
        <taxon>Arachnida</taxon>
        <taxon>Araneae</taxon>
        <taxon>Araneomorphae</taxon>
        <taxon>Entelegynae</taxon>
        <taxon>Araneoidea</taxon>
        <taxon>Araneidae</taxon>
        <taxon>Argiope</taxon>
    </lineage>
</organism>
<accession>A0A8T0FVN9</accession>
<protein>
    <submittedName>
        <fullName evidence="1">Uncharacterized protein</fullName>
    </submittedName>
</protein>
<name>A0A8T0FVN9_ARGBR</name>
<dbReference type="AlphaFoldDB" id="A0A8T0FVN9"/>
<sequence length="106" mass="11763">MQDSIDKNGSATKSYVDSIELNLKSKMVELQKRSLIHSEHGDFDARGNIIGNVKDPIHGMNVVNKQSSEKNAFVLSEIIYDVKSIPLKHLPNPQDKSDAVPKTICC</sequence>
<comment type="caution">
    <text evidence="1">The sequence shown here is derived from an EMBL/GenBank/DDBJ whole genome shotgun (WGS) entry which is preliminary data.</text>
</comment>
<gene>
    <name evidence="1" type="ORF">HNY73_003041</name>
</gene>
<dbReference type="Proteomes" id="UP000807504">
    <property type="component" value="Unassembled WGS sequence"/>
</dbReference>
<keyword evidence="2" id="KW-1185">Reference proteome</keyword>
<evidence type="ECO:0000313" key="2">
    <source>
        <dbReference type="Proteomes" id="UP000807504"/>
    </source>
</evidence>
<dbReference type="EMBL" id="JABXBU010000002">
    <property type="protein sequence ID" value="KAF8795161.1"/>
    <property type="molecule type" value="Genomic_DNA"/>
</dbReference>
<reference evidence="1" key="2">
    <citation type="submission" date="2020-06" db="EMBL/GenBank/DDBJ databases">
        <authorList>
            <person name="Sheffer M."/>
        </authorList>
    </citation>
    <scope>NUCLEOTIDE SEQUENCE</scope>
</reference>
<proteinExistence type="predicted"/>
<evidence type="ECO:0000313" key="1">
    <source>
        <dbReference type="EMBL" id="KAF8795161.1"/>
    </source>
</evidence>
<reference evidence="1" key="1">
    <citation type="journal article" date="2020" name="bioRxiv">
        <title>Chromosome-level reference genome of the European wasp spider Argiope bruennichi: a resource for studies on range expansion and evolutionary adaptation.</title>
        <authorList>
            <person name="Sheffer M.M."/>
            <person name="Hoppe A."/>
            <person name="Krehenwinkel H."/>
            <person name="Uhl G."/>
            <person name="Kuss A.W."/>
            <person name="Jensen L."/>
            <person name="Jensen C."/>
            <person name="Gillespie R.G."/>
            <person name="Hoff K.J."/>
            <person name="Prost S."/>
        </authorList>
    </citation>
    <scope>NUCLEOTIDE SEQUENCE</scope>
</reference>